<comment type="similarity">
    <text evidence="1 5">Belongs to the FMO family.</text>
</comment>
<dbReference type="Proteomes" id="UP000823775">
    <property type="component" value="Unassembled WGS sequence"/>
</dbReference>
<keyword evidence="2 5" id="KW-0285">Flavoprotein</keyword>
<dbReference type="Gene3D" id="3.50.50.60">
    <property type="entry name" value="FAD/NAD(P)-binding domain"/>
    <property type="match status" value="1"/>
</dbReference>
<dbReference type="SUPFAM" id="SSF51905">
    <property type="entry name" value="FAD/NAD(P)-binding domain"/>
    <property type="match status" value="1"/>
</dbReference>
<keyword evidence="7" id="KW-1185">Reference proteome</keyword>
<dbReference type="InterPro" id="IPR036188">
    <property type="entry name" value="FAD/NAD-bd_sf"/>
</dbReference>
<accession>A0ABS8SY89</accession>
<evidence type="ECO:0000256" key="4">
    <source>
        <dbReference type="ARBA" id="ARBA00023002"/>
    </source>
</evidence>
<organism evidence="6 7">
    <name type="scientific">Datura stramonium</name>
    <name type="common">Jimsonweed</name>
    <name type="synonym">Common thornapple</name>
    <dbReference type="NCBI Taxonomy" id="4076"/>
    <lineage>
        <taxon>Eukaryota</taxon>
        <taxon>Viridiplantae</taxon>
        <taxon>Streptophyta</taxon>
        <taxon>Embryophyta</taxon>
        <taxon>Tracheophyta</taxon>
        <taxon>Spermatophyta</taxon>
        <taxon>Magnoliopsida</taxon>
        <taxon>eudicotyledons</taxon>
        <taxon>Gunneridae</taxon>
        <taxon>Pentapetalae</taxon>
        <taxon>asterids</taxon>
        <taxon>lamiids</taxon>
        <taxon>Solanales</taxon>
        <taxon>Solanaceae</taxon>
        <taxon>Solanoideae</taxon>
        <taxon>Datureae</taxon>
        <taxon>Datura</taxon>
    </lineage>
</organism>
<protein>
    <recommendedName>
        <fullName evidence="5">Flavin-containing monooxygenase</fullName>
        <ecNumber evidence="5">1.-.-.-</ecNumber>
    </recommendedName>
</protein>
<gene>
    <name evidence="6" type="ORF">HAX54_051898</name>
</gene>
<evidence type="ECO:0000256" key="1">
    <source>
        <dbReference type="ARBA" id="ARBA00009183"/>
    </source>
</evidence>
<evidence type="ECO:0000256" key="2">
    <source>
        <dbReference type="ARBA" id="ARBA00022630"/>
    </source>
</evidence>
<comment type="cofactor">
    <cofactor evidence="5">
        <name>FAD</name>
        <dbReference type="ChEBI" id="CHEBI:57692"/>
    </cofactor>
</comment>
<dbReference type="Pfam" id="PF00743">
    <property type="entry name" value="FMO-like"/>
    <property type="match status" value="1"/>
</dbReference>
<keyword evidence="4 5" id="KW-0560">Oxidoreductase</keyword>
<name>A0ABS8SY89_DATST</name>
<dbReference type="EC" id="1.-.-.-" evidence="5"/>
<dbReference type="EMBL" id="JACEIK010000932">
    <property type="protein sequence ID" value="MCD7464000.1"/>
    <property type="molecule type" value="Genomic_DNA"/>
</dbReference>
<reference evidence="6 7" key="1">
    <citation type="journal article" date="2021" name="BMC Genomics">
        <title>Datura genome reveals duplications of psychoactive alkaloid biosynthetic genes and high mutation rate following tissue culture.</title>
        <authorList>
            <person name="Rajewski A."/>
            <person name="Carter-House D."/>
            <person name="Stajich J."/>
            <person name="Litt A."/>
        </authorList>
    </citation>
    <scope>NUCLEOTIDE SEQUENCE [LARGE SCALE GENOMIC DNA]</scope>
    <source>
        <strain evidence="6">AR-01</strain>
    </source>
</reference>
<proteinExistence type="inferred from homology"/>
<evidence type="ECO:0000256" key="3">
    <source>
        <dbReference type="ARBA" id="ARBA00022827"/>
    </source>
</evidence>
<comment type="caution">
    <text evidence="6">The sequence shown here is derived from an EMBL/GenBank/DDBJ whole genome shotgun (WGS) entry which is preliminary data.</text>
</comment>
<evidence type="ECO:0000256" key="5">
    <source>
        <dbReference type="RuleBase" id="RU361177"/>
    </source>
</evidence>
<keyword evidence="3 5" id="KW-0274">FAD</keyword>
<dbReference type="PANTHER" id="PTHR23023">
    <property type="entry name" value="DIMETHYLANILINE MONOOXYGENASE"/>
    <property type="match status" value="1"/>
</dbReference>
<evidence type="ECO:0000313" key="6">
    <source>
        <dbReference type="EMBL" id="MCD7464000.1"/>
    </source>
</evidence>
<sequence length="107" mass="11934">MATNERGEKQVIGIIGGGVSGLLGANTTFKFDPFSDFPWPDSVAEVFPDQQTVLDYIESYAHHFDLIRHIHFNTKVLSLSYEDGGGAGEWDLWSDPFNNKGKWNTSP</sequence>
<keyword evidence="5" id="KW-0503">Monooxygenase</keyword>
<evidence type="ECO:0000313" key="7">
    <source>
        <dbReference type="Proteomes" id="UP000823775"/>
    </source>
</evidence>
<dbReference type="InterPro" id="IPR020946">
    <property type="entry name" value="Flavin_mOase-like"/>
</dbReference>
<dbReference type="InterPro" id="IPR050346">
    <property type="entry name" value="FMO-like"/>
</dbReference>